<reference evidence="17 19" key="3">
    <citation type="submission" date="2019-08" db="EMBL/GenBank/DDBJ databases">
        <authorList>
            <person name="Kuhnert P."/>
        </authorList>
    </citation>
    <scope>NUCLEOTIDE SEQUENCE [LARGE SCALE GENOMIC DNA]</scope>
    <source>
        <strain evidence="17 19">B36.5</strain>
    </source>
</reference>
<dbReference type="PROSITE" id="PS50126">
    <property type="entry name" value="S1"/>
    <property type="match status" value="6"/>
</dbReference>
<feature type="domain" description="S1 motif" evidence="15">
    <location>
        <begin position="262"/>
        <end position="311"/>
    </location>
</feature>
<proteinExistence type="inferred from homology"/>
<organism evidence="16 18">
    <name type="scientific">Treponema phagedenis</name>
    <dbReference type="NCBI Taxonomy" id="162"/>
    <lineage>
        <taxon>Bacteria</taxon>
        <taxon>Pseudomonadati</taxon>
        <taxon>Spirochaetota</taxon>
        <taxon>Spirochaetia</taxon>
        <taxon>Spirochaetales</taxon>
        <taxon>Treponemataceae</taxon>
        <taxon>Treponema</taxon>
    </lineage>
</organism>
<dbReference type="CDD" id="cd02020">
    <property type="entry name" value="CMPK"/>
    <property type="match status" value="1"/>
</dbReference>
<keyword evidence="13" id="KW-0963">Cytoplasm</keyword>
<dbReference type="Proteomes" id="UP000042527">
    <property type="component" value="Unassembled WGS sequence"/>
</dbReference>
<dbReference type="InterPro" id="IPR003029">
    <property type="entry name" value="S1_domain"/>
</dbReference>
<dbReference type="HAMAP" id="MF_00238">
    <property type="entry name" value="Cytidyl_kinase_type1"/>
    <property type="match status" value="1"/>
</dbReference>
<keyword evidence="7 13" id="KW-0067">ATP-binding</keyword>
<dbReference type="GO" id="GO:0005524">
    <property type="term" value="F:ATP binding"/>
    <property type="evidence" value="ECO:0007669"/>
    <property type="project" value="UniProtKB-UniRule"/>
</dbReference>
<dbReference type="InterPro" id="IPR012340">
    <property type="entry name" value="NA-bd_OB-fold"/>
</dbReference>
<evidence type="ECO:0000256" key="10">
    <source>
        <dbReference type="ARBA" id="ARBA00023274"/>
    </source>
</evidence>
<evidence type="ECO:0000256" key="7">
    <source>
        <dbReference type="ARBA" id="ARBA00022840"/>
    </source>
</evidence>
<comment type="similarity">
    <text evidence="1">Belongs to the bacterial ribosomal protein bS1 family.</text>
</comment>
<dbReference type="SUPFAM" id="SSF52540">
    <property type="entry name" value="P-loop containing nucleoside triphosphate hydrolases"/>
    <property type="match status" value="1"/>
</dbReference>
<evidence type="ECO:0000313" key="17">
    <source>
        <dbReference type="EMBL" id="QEJ97805.1"/>
    </source>
</evidence>
<keyword evidence="9 16" id="KW-0689">Ribosomal protein</keyword>
<dbReference type="GO" id="GO:0036431">
    <property type="term" value="F:dCMP kinase activity"/>
    <property type="evidence" value="ECO:0007669"/>
    <property type="project" value="InterPro"/>
</dbReference>
<feature type="domain" description="S1 motif" evidence="15">
    <location>
        <begin position="519"/>
        <end position="589"/>
    </location>
</feature>
<accession>A0A0B7GP67</accession>
<dbReference type="InterPro" id="IPR000110">
    <property type="entry name" value="Ribosomal_bS1"/>
</dbReference>
<dbReference type="GO" id="GO:0003735">
    <property type="term" value="F:structural constituent of ribosome"/>
    <property type="evidence" value="ECO:0007669"/>
    <property type="project" value="InterPro"/>
</dbReference>
<keyword evidence="5 13" id="KW-0547">Nucleotide-binding</keyword>
<evidence type="ECO:0000256" key="1">
    <source>
        <dbReference type="ARBA" id="ARBA00006767"/>
    </source>
</evidence>
<gene>
    <name evidence="16" type="primary">rpsA</name>
    <name evidence="13" type="synonym">cmk</name>
    <name evidence="17" type="ORF">FUT82_07220</name>
    <name evidence="16" type="ORF">TPHV1_10027</name>
</gene>
<dbReference type="Gene3D" id="3.40.50.300">
    <property type="entry name" value="P-loop containing nucleotide triphosphate hydrolases"/>
    <property type="match status" value="1"/>
</dbReference>
<comment type="subcellular location">
    <subcellularLocation>
        <location evidence="13">Cytoplasm</location>
    </subcellularLocation>
</comment>
<keyword evidence="8" id="KW-0694">RNA-binding</keyword>
<dbReference type="InterPro" id="IPR027417">
    <property type="entry name" value="P-loop_NTPase"/>
</dbReference>
<dbReference type="OrthoDB" id="9804077at2"/>
<dbReference type="GO" id="GO:0006412">
    <property type="term" value="P:translation"/>
    <property type="evidence" value="ECO:0007669"/>
    <property type="project" value="InterPro"/>
</dbReference>
<sequence length="803" mass="89801">MKNIIVAIDGPAGSGKSTIAKLLAEELHLTFMNTGSFYRALSLAVLRSLGGSADGSGAAPPDLSEEERWTEFAEHTDLRYSNGSVYLGNENVEAFLRSDAVEKIVAALSAIIPIRHCINKKIRDAARSLDIICEGRDMTTVVFPDADFKFYLDASVEARAKRRFNQGTSKLSLEEITANIEERDQIDKNKKEGSLKIAKDAAYLDTSRLTIKEVCEIIKNKIHSKGLRMEDMEVEKNAVKNSQEGIQAQLQEQYSFEAPQPGTVKEGIIIQVTDDTVFVDVGGKSEGHVPLTEFETAPKKGDAVRVYIEKIGMNGPELSKLRADKMTIKDSLYSAEKNKEPIEGKIIKLIDKRSGYDVDLGSGIIAFLPISQADSQKVDNPESLVGVSGKFYIERISPNRQNRENDNIVVNRRKYLEEVTEKTRDEFFQNTNIGDVVEGRVKSFTSFGAFIDLGGFDGLLHVNDMSWGHVMRPKDFVKKGEKIKLMVIRLDMAEKRINLSLKHFTPDPWLEFENKFQVNDIVKGRVTKITDFGAFIELSEGIEGLAHISEFSWVKKINKPSDMVKSGDEVECMILGYDIQAGRVSLGLKQVTANPWDDIDTRYPVGTRLTRKVVKITNAGAFVELEEGIDGFLHSDDISWTKKIRHLGSELEVGQEIDCMVIECTPETHRIRLGIKQLTEDPWETFANAYKIGSFVEGEVTSITDFGIFVKVPGDIEGLIHKQNLVEGRDANPDEALQKYQVGDKVKAVVIDINPREKKTAFSIRDYKKKMQQEEISQYMASGQEDDADSFTLGDLLKNKPSE</sequence>
<evidence type="ECO:0000313" key="18">
    <source>
        <dbReference type="Proteomes" id="UP000042527"/>
    </source>
</evidence>
<comment type="similarity">
    <text evidence="2 13">Belongs to the cytidylate kinase family. Type 1 subfamily.</text>
</comment>
<evidence type="ECO:0000256" key="14">
    <source>
        <dbReference type="SAM" id="MobiDB-lite"/>
    </source>
</evidence>
<name>A0A0B7GP67_TREPH</name>
<dbReference type="CDD" id="cd04465">
    <property type="entry name" value="S1_RPS1_repeat_ec2_hs2"/>
    <property type="match status" value="1"/>
</dbReference>
<dbReference type="CDD" id="cd05688">
    <property type="entry name" value="S1_RPS1_repeat_ec3"/>
    <property type="match status" value="1"/>
</dbReference>
<comment type="catalytic activity">
    <reaction evidence="11 13">
        <text>dCMP + ATP = dCDP + ADP</text>
        <dbReference type="Rhea" id="RHEA:25094"/>
        <dbReference type="ChEBI" id="CHEBI:30616"/>
        <dbReference type="ChEBI" id="CHEBI:57566"/>
        <dbReference type="ChEBI" id="CHEBI:58593"/>
        <dbReference type="ChEBI" id="CHEBI:456216"/>
        <dbReference type="EC" id="2.7.4.25"/>
    </reaction>
</comment>
<dbReference type="AlphaFoldDB" id="A0A0B7GP67"/>
<keyword evidence="6 13" id="KW-0418">Kinase</keyword>
<dbReference type="InterPro" id="IPR003136">
    <property type="entry name" value="Cytidylate_kin"/>
</dbReference>
<evidence type="ECO:0000259" key="15">
    <source>
        <dbReference type="PROSITE" id="PS50126"/>
    </source>
</evidence>
<keyword evidence="18" id="KW-1185">Reference proteome</keyword>
<evidence type="ECO:0000256" key="12">
    <source>
        <dbReference type="ARBA" id="ARBA00048478"/>
    </source>
</evidence>
<dbReference type="InterPro" id="IPR035104">
    <property type="entry name" value="Ribosomal_protein_S1-like"/>
</dbReference>
<dbReference type="InterPro" id="IPR011994">
    <property type="entry name" value="Cytidylate_kinase_dom"/>
</dbReference>
<dbReference type="NCBIfam" id="NF004952">
    <property type="entry name" value="PRK06299.1-2"/>
    <property type="match status" value="1"/>
</dbReference>
<feature type="domain" description="S1 motif" evidence="15">
    <location>
        <begin position="434"/>
        <end position="502"/>
    </location>
</feature>
<evidence type="ECO:0000256" key="3">
    <source>
        <dbReference type="ARBA" id="ARBA00022679"/>
    </source>
</evidence>
<dbReference type="NCBIfam" id="TIGR00717">
    <property type="entry name" value="rpsA"/>
    <property type="match status" value="1"/>
</dbReference>
<dbReference type="PRINTS" id="PR00681">
    <property type="entry name" value="RIBOSOMALS1"/>
</dbReference>
<dbReference type="GO" id="GO:0022627">
    <property type="term" value="C:cytosolic small ribosomal subunit"/>
    <property type="evidence" value="ECO:0007669"/>
    <property type="project" value="TreeGrafter"/>
</dbReference>
<evidence type="ECO:0000256" key="4">
    <source>
        <dbReference type="ARBA" id="ARBA00022737"/>
    </source>
</evidence>
<evidence type="ECO:0000256" key="13">
    <source>
        <dbReference type="HAMAP-Rule" id="MF_00238"/>
    </source>
</evidence>
<evidence type="ECO:0000256" key="2">
    <source>
        <dbReference type="ARBA" id="ARBA00009427"/>
    </source>
</evidence>
<comment type="catalytic activity">
    <reaction evidence="12 13">
        <text>CMP + ATP = CDP + ADP</text>
        <dbReference type="Rhea" id="RHEA:11600"/>
        <dbReference type="ChEBI" id="CHEBI:30616"/>
        <dbReference type="ChEBI" id="CHEBI:58069"/>
        <dbReference type="ChEBI" id="CHEBI:60377"/>
        <dbReference type="ChEBI" id="CHEBI:456216"/>
        <dbReference type="EC" id="2.7.4.25"/>
    </reaction>
</comment>
<dbReference type="Gene3D" id="2.40.50.140">
    <property type="entry name" value="Nucleic acid-binding proteins"/>
    <property type="match status" value="5"/>
</dbReference>
<evidence type="ECO:0000256" key="8">
    <source>
        <dbReference type="ARBA" id="ARBA00022884"/>
    </source>
</evidence>
<keyword evidence="4" id="KW-0677">Repeat</keyword>
<dbReference type="GO" id="GO:0003729">
    <property type="term" value="F:mRNA binding"/>
    <property type="evidence" value="ECO:0007669"/>
    <property type="project" value="TreeGrafter"/>
</dbReference>
<keyword evidence="3 13" id="KW-0808">Transferase</keyword>
<dbReference type="NCBIfam" id="TIGR00017">
    <property type="entry name" value="cmk"/>
    <property type="match status" value="1"/>
</dbReference>
<dbReference type="GO" id="GO:0006220">
    <property type="term" value="P:pyrimidine nucleotide metabolic process"/>
    <property type="evidence" value="ECO:0007669"/>
    <property type="project" value="UniProtKB-UniRule"/>
</dbReference>
<reference evidence="16" key="1">
    <citation type="submission" date="2015-01" db="EMBL/GenBank/DDBJ databases">
        <authorList>
            <person name="Xiang T."/>
            <person name="Song Y."/>
            <person name="Huang L."/>
            <person name="Wang B."/>
            <person name="Wu P."/>
        </authorList>
    </citation>
    <scope>NUCLEOTIDE SEQUENCE [LARGE SCALE GENOMIC DNA]</scope>
    <source>
        <strain evidence="16">V1</strain>
    </source>
</reference>
<protein>
    <recommendedName>
        <fullName evidence="13">Cytidylate kinase</fullName>
        <shortName evidence="13">CK</shortName>
        <ecNumber evidence="13">2.7.4.25</ecNumber>
    </recommendedName>
    <alternativeName>
        <fullName evidence="13">Cytidine monophosphate kinase</fullName>
        <shortName evidence="13">CMP kinase</shortName>
    </alternativeName>
</protein>
<evidence type="ECO:0000256" key="11">
    <source>
        <dbReference type="ARBA" id="ARBA00047615"/>
    </source>
</evidence>
<feature type="domain" description="S1 motif" evidence="15">
    <location>
        <begin position="606"/>
        <end position="676"/>
    </location>
</feature>
<evidence type="ECO:0000313" key="19">
    <source>
        <dbReference type="Proteomes" id="UP000323594"/>
    </source>
</evidence>
<feature type="domain" description="S1 motif" evidence="15">
    <location>
        <begin position="693"/>
        <end position="765"/>
    </location>
</feature>
<evidence type="ECO:0000313" key="16">
    <source>
        <dbReference type="EMBL" id="CEM60359.1"/>
    </source>
</evidence>
<evidence type="ECO:0000256" key="9">
    <source>
        <dbReference type="ARBA" id="ARBA00022980"/>
    </source>
</evidence>
<feature type="binding site" evidence="13">
    <location>
        <begin position="10"/>
        <end position="18"/>
    </location>
    <ligand>
        <name>ATP</name>
        <dbReference type="ChEBI" id="CHEBI:30616"/>
    </ligand>
</feature>
<dbReference type="SUPFAM" id="SSF50249">
    <property type="entry name" value="Nucleic acid-binding proteins"/>
    <property type="match status" value="6"/>
</dbReference>
<keyword evidence="10" id="KW-0687">Ribonucleoprotein</keyword>
<dbReference type="PANTHER" id="PTHR10724:SF7">
    <property type="entry name" value="SMALL RIBOSOMAL SUBUNIT PROTEIN BS1C"/>
    <property type="match status" value="1"/>
</dbReference>
<evidence type="ECO:0000256" key="5">
    <source>
        <dbReference type="ARBA" id="ARBA00022741"/>
    </source>
</evidence>
<feature type="region of interest" description="Disordered" evidence="14">
    <location>
        <begin position="781"/>
        <end position="803"/>
    </location>
</feature>
<dbReference type="PANTHER" id="PTHR10724">
    <property type="entry name" value="30S RIBOSOMAL PROTEIN S1"/>
    <property type="match status" value="1"/>
</dbReference>
<dbReference type="EC" id="2.7.4.25" evidence="13"/>
<reference evidence="18" key="2">
    <citation type="submission" date="2015-01" db="EMBL/GenBank/DDBJ databases">
        <authorList>
            <person name="Manzoor Shahid"/>
            <person name="Zubair Saima"/>
        </authorList>
    </citation>
    <scope>NUCLEOTIDE SEQUENCE [LARGE SCALE GENOMIC DNA]</scope>
    <source>
        <strain evidence="18">V1</strain>
    </source>
</reference>
<dbReference type="Proteomes" id="UP000323594">
    <property type="component" value="Chromosome"/>
</dbReference>
<dbReference type="Pfam" id="PF02224">
    <property type="entry name" value="Cytidylate_kin"/>
    <property type="match status" value="1"/>
</dbReference>
<dbReference type="EMBL" id="CDNC01000001">
    <property type="protein sequence ID" value="CEM60359.1"/>
    <property type="molecule type" value="Genomic_DNA"/>
</dbReference>
<feature type="domain" description="S1 motif" evidence="15">
    <location>
        <begin position="339"/>
        <end position="413"/>
    </location>
</feature>
<dbReference type="EMBL" id="CP042817">
    <property type="protein sequence ID" value="QEJ97805.1"/>
    <property type="molecule type" value="Genomic_DNA"/>
</dbReference>
<dbReference type="Pfam" id="PF00575">
    <property type="entry name" value="S1"/>
    <property type="match status" value="5"/>
</dbReference>
<evidence type="ECO:0000256" key="6">
    <source>
        <dbReference type="ARBA" id="ARBA00022777"/>
    </source>
</evidence>
<dbReference type="InterPro" id="IPR050437">
    <property type="entry name" value="Ribos_protein_bS1-like"/>
</dbReference>
<dbReference type="SMART" id="SM00316">
    <property type="entry name" value="S1"/>
    <property type="match status" value="6"/>
</dbReference>